<evidence type="ECO:0000313" key="6">
    <source>
        <dbReference type="Proteomes" id="UP001212421"/>
    </source>
</evidence>
<dbReference type="Proteomes" id="UP001212421">
    <property type="component" value="Chromosome"/>
</dbReference>
<keyword evidence="6" id="KW-1185">Reference proteome</keyword>
<accession>A0ABY7N9U5</accession>
<dbReference type="RefSeq" id="WP_281533805.1">
    <property type="nucleotide sequence ID" value="NZ_CP075584.1"/>
</dbReference>
<keyword evidence="3" id="KW-1133">Transmembrane helix</keyword>
<dbReference type="CDD" id="cd12797">
    <property type="entry name" value="M23_peptidase"/>
    <property type="match status" value="1"/>
</dbReference>
<reference evidence="5 6" key="1">
    <citation type="submission" date="2021-05" db="EMBL/GenBank/DDBJ databases">
        <authorList>
            <person name="Kumar R."/>
            <person name="Kumar A."/>
            <person name="Mukhia S."/>
        </authorList>
    </citation>
    <scope>NUCLEOTIDE SEQUENCE [LARGE SCALE GENOMIC DNA]</scope>
    <source>
        <strain evidence="5 6">ERMR7:08</strain>
    </source>
</reference>
<sequence>MRKAVTSDRVARERPGPLRPLNGRRVHGHRGLIRGTAATALATAIALIVTLVIPAVGAQAVDYPSWQDVQNAKSNTAAASAKVTEIQNLISNLQTQVAQTQAESEKRGAELQVAQEKYDDATRRASDLQTQADASKATADAATKQAGQLAAQLYRTGGTDLTVNLLLDGEASGTGADALLSKLGSMSKMVERSTGVYEEAQAATNSAQALGDQAKIARTEREALSVAAQAALVVAQAAAEAAANALAESQSKSVELAAQLAFMQDAQASTTAGYEAGVAERARLAAIEAARVAAAAAAAAAANRASASSGGGGGGGSAGAGLGGGYISSQGWAVPASGRITDGYGARATLCSSGGACSGSFHYGTDLGASCGSPIYAAHDGTVEYAGPLGTYGNFVLISNGGGVETGYAHIRSGGTFVSVGQSVSVGQNIASVGMTGAATGCHLHFEVRTGGNKINAVPFMAARGAPLG</sequence>
<evidence type="ECO:0000256" key="2">
    <source>
        <dbReference type="SAM" id="MobiDB-lite"/>
    </source>
</evidence>
<feature type="compositionally biased region" description="Basic and acidic residues" evidence="2">
    <location>
        <begin position="1"/>
        <end position="16"/>
    </location>
</feature>
<evidence type="ECO:0000259" key="4">
    <source>
        <dbReference type="Pfam" id="PF01551"/>
    </source>
</evidence>
<name>A0ABY7N9U5_9MICO</name>
<gene>
    <name evidence="5" type="ORF">KIV56_12600</name>
</gene>
<dbReference type="Pfam" id="PF01551">
    <property type="entry name" value="Peptidase_M23"/>
    <property type="match status" value="1"/>
</dbReference>
<dbReference type="Gene3D" id="2.70.70.10">
    <property type="entry name" value="Glucose Permease (Domain IIA)"/>
    <property type="match status" value="1"/>
</dbReference>
<dbReference type="InterPro" id="IPR016047">
    <property type="entry name" value="M23ase_b-sheet_dom"/>
</dbReference>
<dbReference type="InterPro" id="IPR011055">
    <property type="entry name" value="Dup_hybrid_motif"/>
</dbReference>
<dbReference type="InterPro" id="IPR050570">
    <property type="entry name" value="Cell_wall_metabolism_enzyme"/>
</dbReference>
<evidence type="ECO:0000256" key="3">
    <source>
        <dbReference type="SAM" id="Phobius"/>
    </source>
</evidence>
<keyword evidence="3" id="KW-0812">Transmembrane</keyword>
<dbReference type="PANTHER" id="PTHR21666:SF270">
    <property type="entry name" value="MUREIN HYDROLASE ACTIVATOR ENVC"/>
    <property type="match status" value="1"/>
</dbReference>
<feature type="domain" description="M23ase beta-sheet core" evidence="4">
    <location>
        <begin position="361"/>
        <end position="456"/>
    </location>
</feature>
<proteinExistence type="predicted"/>
<keyword evidence="3" id="KW-0472">Membrane</keyword>
<feature type="transmembrane region" description="Helical" evidence="3">
    <location>
        <begin position="32"/>
        <end position="57"/>
    </location>
</feature>
<dbReference type="EMBL" id="CP075584">
    <property type="protein sequence ID" value="WBM79278.1"/>
    <property type="molecule type" value="Genomic_DNA"/>
</dbReference>
<evidence type="ECO:0000256" key="1">
    <source>
        <dbReference type="SAM" id="Coils"/>
    </source>
</evidence>
<keyword evidence="1" id="KW-0175">Coiled coil</keyword>
<protein>
    <submittedName>
        <fullName evidence="5">Peptidoglycan DD-metalloendopeptidase family protein</fullName>
    </submittedName>
</protein>
<dbReference type="PANTHER" id="PTHR21666">
    <property type="entry name" value="PEPTIDASE-RELATED"/>
    <property type="match status" value="1"/>
</dbReference>
<feature type="region of interest" description="Disordered" evidence="2">
    <location>
        <begin position="1"/>
        <end position="24"/>
    </location>
</feature>
<evidence type="ECO:0000313" key="5">
    <source>
        <dbReference type="EMBL" id="WBM79278.1"/>
    </source>
</evidence>
<dbReference type="SUPFAM" id="SSF51261">
    <property type="entry name" value="Duplicated hybrid motif"/>
    <property type="match status" value="1"/>
</dbReference>
<feature type="coiled-coil region" evidence="1">
    <location>
        <begin position="83"/>
        <end position="131"/>
    </location>
</feature>
<organism evidence="5 6">
    <name type="scientific">Cryobacterium breve</name>
    <dbReference type="NCBI Taxonomy" id="1259258"/>
    <lineage>
        <taxon>Bacteria</taxon>
        <taxon>Bacillati</taxon>
        <taxon>Actinomycetota</taxon>
        <taxon>Actinomycetes</taxon>
        <taxon>Micrococcales</taxon>
        <taxon>Microbacteriaceae</taxon>
        <taxon>Cryobacterium</taxon>
    </lineage>
</organism>